<keyword evidence="7" id="KW-1133">Transmembrane helix</keyword>
<evidence type="ECO:0000313" key="9">
    <source>
        <dbReference type="EMBL" id="OGE27678.1"/>
    </source>
</evidence>
<dbReference type="SUPFAM" id="SSF52833">
    <property type="entry name" value="Thioredoxin-like"/>
    <property type="match status" value="1"/>
</dbReference>
<evidence type="ECO:0000259" key="8">
    <source>
        <dbReference type="PROSITE" id="PS51352"/>
    </source>
</evidence>
<sequence length="254" mass="27175">MNRSNSFLTTPVAVLLGSMLISIAILMSGGIIKIGSRTAGTGANVPVAPSIAPQQAPGQPPQQPTSSKVSVDDDPVLGNKNAQVTLIEFSDYECPFCKRHFDQVYPSLKKDYIDTGKVKMVFRDYPLPFHDPMATFEANAVNCAREQGGDSAYFKFHDEIFKRTKSNGNGLTKDEVYEIASDLGLNQANLKVCADSGKFTEEIKKDVTDGGAVGVSGTPSFFIGRSDPSGTITGQIIVGAQPYSAFQAAIDPLL</sequence>
<dbReference type="InterPro" id="IPR036249">
    <property type="entry name" value="Thioredoxin-like_sf"/>
</dbReference>
<protein>
    <recommendedName>
        <fullName evidence="8">Thioredoxin domain-containing protein</fullName>
    </recommendedName>
</protein>
<comment type="caution">
    <text evidence="9">The sequence shown here is derived from an EMBL/GenBank/DDBJ whole genome shotgun (WGS) entry which is preliminary data.</text>
</comment>
<proteinExistence type="inferred from homology"/>
<dbReference type="Proteomes" id="UP000177555">
    <property type="component" value="Unassembled WGS sequence"/>
</dbReference>
<dbReference type="InterPro" id="IPR013766">
    <property type="entry name" value="Thioredoxin_domain"/>
</dbReference>
<name>A0A1F5JGJ5_9BACT</name>
<dbReference type="PANTHER" id="PTHR13887">
    <property type="entry name" value="GLUTATHIONE S-TRANSFERASE KAPPA"/>
    <property type="match status" value="1"/>
</dbReference>
<dbReference type="AlphaFoldDB" id="A0A1F5JGJ5"/>
<evidence type="ECO:0000256" key="2">
    <source>
        <dbReference type="ARBA" id="ARBA00022729"/>
    </source>
</evidence>
<keyword evidence="7" id="KW-0472">Membrane</keyword>
<evidence type="ECO:0000256" key="7">
    <source>
        <dbReference type="SAM" id="Phobius"/>
    </source>
</evidence>
<feature type="domain" description="Thioredoxin" evidence="8">
    <location>
        <begin position="50"/>
        <end position="254"/>
    </location>
</feature>
<dbReference type="Gene3D" id="3.40.30.10">
    <property type="entry name" value="Glutaredoxin"/>
    <property type="match status" value="1"/>
</dbReference>
<evidence type="ECO:0000313" key="10">
    <source>
        <dbReference type="Proteomes" id="UP000177555"/>
    </source>
</evidence>
<gene>
    <name evidence="9" type="ORF">A2867_03940</name>
</gene>
<accession>A0A1F5JGJ5</accession>
<dbReference type="PANTHER" id="PTHR13887:SF14">
    <property type="entry name" value="DISULFIDE BOND FORMATION PROTEIN D"/>
    <property type="match status" value="1"/>
</dbReference>
<evidence type="ECO:0000256" key="6">
    <source>
        <dbReference type="SAM" id="MobiDB-lite"/>
    </source>
</evidence>
<dbReference type="Pfam" id="PF13462">
    <property type="entry name" value="Thioredoxin_4"/>
    <property type="match status" value="1"/>
</dbReference>
<keyword evidence="2" id="KW-0732">Signal</keyword>
<evidence type="ECO:0000256" key="3">
    <source>
        <dbReference type="ARBA" id="ARBA00023002"/>
    </source>
</evidence>
<dbReference type="EMBL" id="MFCP01000033">
    <property type="protein sequence ID" value="OGE27678.1"/>
    <property type="molecule type" value="Genomic_DNA"/>
</dbReference>
<dbReference type="PROSITE" id="PS51352">
    <property type="entry name" value="THIOREDOXIN_2"/>
    <property type="match status" value="1"/>
</dbReference>
<reference evidence="9 10" key="1">
    <citation type="journal article" date="2016" name="Nat. Commun.">
        <title>Thousands of microbial genomes shed light on interconnected biogeochemical processes in an aquifer system.</title>
        <authorList>
            <person name="Anantharaman K."/>
            <person name="Brown C.T."/>
            <person name="Hug L.A."/>
            <person name="Sharon I."/>
            <person name="Castelle C.J."/>
            <person name="Probst A.J."/>
            <person name="Thomas B.C."/>
            <person name="Singh A."/>
            <person name="Wilkins M.J."/>
            <person name="Karaoz U."/>
            <person name="Brodie E.L."/>
            <person name="Williams K.H."/>
            <person name="Hubbard S.S."/>
            <person name="Banfield J.F."/>
        </authorList>
    </citation>
    <scope>NUCLEOTIDE SEQUENCE [LARGE SCALE GENOMIC DNA]</scope>
</reference>
<keyword evidence="3" id="KW-0560">Oxidoreductase</keyword>
<dbReference type="Gene3D" id="1.10.40.80">
    <property type="match status" value="1"/>
</dbReference>
<evidence type="ECO:0000256" key="1">
    <source>
        <dbReference type="ARBA" id="ARBA00005791"/>
    </source>
</evidence>
<feature type="region of interest" description="Disordered" evidence="6">
    <location>
        <begin position="45"/>
        <end position="75"/>
    </location>
</feature>
<evidence type="ECO:0000256" key="4">
    <source>
        <dbReference type="ARBA" id="ARBA00023157"/>
    </source>
</evidence>
<comment type="similarity">
    <text evidence="1">Belongs to the thioredoxin family. DsbA subfamily.</text>
</comment>
<keyword evidence="7" id="KW-0812">Transmembrane</keyword>
<keyword evidence="4" id="KW-1015">Disulfide bond</keyword>
<feature type="transmembrane region" description="Helical" evidence="7">
    <location>
        <begin position="12"/>
        <end position="32"/>
    </location>
</feature>
<evidence type="ECO:0000256" key="5">
    <source>
        <dbReference type="ARBA" id="ARBA00023284"/>
    </source>
</evidence>
<dbReference type="InterPro" id="IPR012336">
    <property type="entry name" value="Thioredoxin-like_fold"/>
</dbReference>
<keyword evidence="5" id="KW-0676">Redox-active center</keyword>
<dbReference type="GO" id="GO:0016491">
    <property type="term" value="F:oxidoreductase activity"/>
    <property type="evidence" value="ECO:0007669"/>
    <property type="project" value="UniProtKB-KW"/>
</dbReference>
<organism evidence="9 10">
    <name type="scientific">Candidatus Daviesbacteria bacterium RIFCSPHIGHO2_01_FULL_40_11</name>
    <dbReference type="NCBI Taxonomy" id="1797762"/>
    <lineage>
        <taxon>Bacteria</taxon>
        <taxon>Candidatus Daviesiibacteriota</taxon>
    </lineage>
</organism>